<evidence type="ECO:0000313" key="2">
    <source>
        <dbReference type="EMBL" id="AYE33500.1"/>
    </source>
</evidence>
<keyword evidence="1" id="KW-1133">Transmembrane helix</keyword>
<dbReference type="EMBL" id="CP023671">
    <property type="protein sequence ID" value="AYE33500.1"/>
    <property type="molecule type" value="Genomic_DNA"/>
</dbReference>
<dbReference type="OrthoDB" id="2243651at2"/>
<keyword evidence="5" id="KW-1185">Reference proteome</keyword>
<feature type="transmembrane region" description="Helical" evidence="1">
    <location>
        <begin position="143"/>
        <end position="167"/>
    </location>
</feature>
<accession>A0A9N7JK20</accession>
<dbReference type="Proteomes" id="UP000280586">
    <property type="component" value="Chromosome"/>
</dbReference>
<feature type="transmembrane region" description="Helical" evidence="1">
    <location>
        <begin position="110"/>
        <end position="131"/>
    </location>
</feature>
<dbReference type="KEGG" id="csep:CP523_02975"/>
<dbReference type="RefSeq" id="WP_066679186.1">
    <property type="nucleotide sequence ID" value="NZ_CABMIZ010000069.1"/>
</dbReference>
<evidence type="ECO:0000313" key="5">
    <source>
        <dbReference type="Proteomes" id="UP001055437"/>
    </source>
</evidence>
<dbReference type="AlphaFoldDB" id="A0A9N7JK20"/>
<sequence>MNRNENVKKMILNSILIAIGALLHQITPVLGLPMQPDFAIAILFIIIISNKDYKTTLISSIIIGIFTALTTKFPGGQLPNIIDKVLTANIIYFILLPLRNRVSDNVKMILSLIFGTVLSGLIFLYSAQLIVGLPGEFMNLVKVVVIPAAIMNAILGSILYKAITIAFKATGMNFSVK</sequence>
<dbReference type="GeneID" id="303559642"/>
<keyword evidence="1" id="KW-0812">Transmembrane</keyword>
<reference evidence="2 4" key="1">
    <citation type="submission" date="2017-09" db="EMBL/GenBank/DDBJ databases">
        <authorList>
            <person name="Thomas P."/>
            <person name="Seyboldt C."/>
        </authorList>
    </citation>
    <scope>NUCLEOTIDE SEQUENCE [LARGE SCALE GENOMIC DNA]</scope>
    <source>
        <strain evidence="2 4">DSM 7534</strain>
    </source>
</reference>
<feature type="transmembrane region" description="Helical" evidence="1">
    <location>
        <begin position="7"/>
        <end position="26"/>
    </location>
</feature>
<gene>
    <name evidence="2" type="ORF">CP523_02975</name>
    <name evidence="3" type="ORF">NH397_11310</name>
</gene>
<keyword evidence="1" id="KW-0472">Membrane</keyword>
<evidence type="ECO:0000313" key="4">
    <source>
        <dbReference type="Proteomes" id="UP000280586"/>
    </source>
</evidence>
<proteinExistence type="predicted"/>
<dbReference type="Pfam" id="PF17099">
    <property type="entry name" value="TrpP"/>
    <property type="match status" value="1"/>
</dbReference>
<dbReference type="Proteomes" id="UP001055437">
    <property type="component" value="Chromosome"/>
</dbReference>
<reference evidence="3" key="2">
    <citation type="submission" date="2022-06" db="EMBL/GenBank/DDBJ databases">
        <authorList>
            <person name="Holder M.E."/>
            <person name="Ajami N.J."/>
            <person name="Petrosino J.F."/>
        </authorList>
    </citation>
    <scope>NUCLEOTIDE SEQUENCE</scope>
    <source>
        <strain evidence="3">RMA 8861</strain>
    </source>
</reference>
<protein>
    <submittedName>
        <fullName evidence="2">Tryptophan transporter</fullName>
    </submittedName>
</protein>
<name>A0A9N7JK20_CLOSE</name>
<dbReference type="InterPro" id="IPR031360">
    <property type="entry name" value="TrpP"/>
</dbReference>
<evidence type="ECO:0000313" key="3">
    <source>
        <dbReference type="EMBL" id="USS00078.1"/>
    </source>
</evidence>
<evidence type="ECO:0000256" key="1">
    <source>
        <dbReference type="SAM" id="Phobius"/>
    </source>
</evidence>
<feature type="transmembrane region" description="Helical" evidence="1">
    <location>
        <begin position="81"/>
        <end position="98"/>
    </location>
</feature>
<dbReference type="EMBL" id="CP099799">
    <property type="protein sequence ID" value="USS00078.1"/>
    <property type="molecule type" value="Genomic_DNA"/>
</dbReference>
<organism evidence="2 4">
    <name type="scientific">Clostridium septicum</name>
    <dbReference type="NCBI Taxonomy" id="1504"/>
    <lineage>
        <taxon>Bacteria</taxon>
        <taxon>Bacillati</taxon>
        <taxon>Bacillota</taxon>
        <taxon>Clostridia</taxon>
        <taxon>Eubacteriales</taxon>
        <taxon>Clostridiaceae</taxon>
        <taxon>Clostridium</taxon>
    </lineage>
</organism>